<reference evidence="3" key="1">
    <citation type="submission" date="2025-08" db="UniProtKB">
        <authorList>
            <consortium name="RefSeq"/>
        </authorList>
    </citation>
    <scope>IDENTIFICATION</scope>
    <source>
        <tissue evidence="3">Gonads</tissue>
    </source>
</reference>
<name>A0A6J2Y746_SITOR</name>
<evidence type="ECO:0000313" key="2">
    <source>
        <dbReference type="Proteomes" id="UP000504635"/>
    </source>
</evidence>
<dbReference type="InParanoid" id="A0A6J2Y746"/>
<dbReference type="RefSeq" id="XP_030759442.1">
    <property type="nucleotide sequence ID" value="XM_030903582.1"/>
</dbReference>
<evidence type="ECO:0000313" key="3">
    <source>
        <dbReference type="RefSeq" id="XP_030759442.1"/>
    </source>
</evidence>
<gene>
    <name evidence="3" type="primary">LOC115884873</name>
</gene>
<feature type="compositionally biased region" description="Basic and acidic residues" evidence="1">
    <location>
        <begin position="146"/>
        <end position="161"/>
    </location>
</feature>
<feature type="region of interest" description="Disordered" evidence="1">
    <location>
        <begin position="136"/>
        <end position="169"/>
    </location>
</feature>
<dbReference type="GeneID" id="115884873"/>
<dbReference type="AlphaFoldDB" id="A0A6J2Y746"/>
<dbReference type="Proteomes" id="UP000504635">
    <property type="component" value="Unplaced"/>
</dbReference>
<proteinExistence type="predicted"/>
<keyword evidence="2" id="KW-1185">Reference proteome</keyword>
<sequence length="169" mass="19739">METFNFNNICQKENQSIDSFITELKRQAANCEFICSNGLSNKQIQQRLIRENEMSLTKIQEYCKSIELSQQHIKLLSPNEENINAVEITFKCRRCGYKHTKGRCPAFHKTCVVCNKGHFAKMCKSKVEDTIPIQSKKNEVEESERQEDRNIKNKIEVKNDQRTLSNTEM</sequence>
<dbReference type="KEGG" id="soy:115884873"/>
<organism evidence="2 3">
    <name type="scientific">Sitophilus oryzae</name>
    <name type="common">Rice weevil</name>
    <name type="synonym">Curculio oryzae</name>
    <dbReference type="NCBI Taxonomy" id="7048"/>
    <lineage>
        <taxon>Eukaryota</taxon>
        <taxon>Metazoa</taxon>
        <taxon>Ecdysozoa</taxon>
        <taxon>Arthropoda</taxon>
        <taxon>Hexapoda</taxon>
        <taxon>Insecta</taxon>
        <taxon>Pterygota</taxon>
        <taxon>Neoptera</taxon>
        <taxon>Endopterygota</taxon>
        <taxon>Coleoptera</taxon>
        <taxon>Polyphaga</taxon>
        <taxon>Cucujiformia</taxon>
        <taxon>Curculionidae</taxon>
        <taxon>Dryophthorinae</taxon>
        <taxon>Sitophilus</taxon>
    </lineage>
</organism>
<evidence type="ECO:0000256" key="1">
    <source>
        <dbReference type="SAM" id="MobiDB-lite"/>
    </source>
</evidence>
<accession>A0A6J2Y746</accession>
<dbReference type="OrthoDB" id="6762696at2759"/>
<protein>
    <submittedName>
        <fullName evidence="3">Uncharacterized protein LOC115884873</fullName>
    </submittedName>
</protein>